<evidence type="ECO:0000259" key="1">
    <source>
        <dbReference type="Pfam" id="PF02627"/>
    </source>
</evidence>
<proteinExistence type="predicted"/>
<reference evidence="2 3" key="1">
    <citation type="journal article" date="2018" name="ISME J.">
        <title>A methanotrophic archaeon couples anaerobic oxidation of methane to Fe(III) reduction.</title>
        <authorList>
            <person name="Cai C."/>
            <person name="Leu A.O."/>
            <person name="Xie G.J."/>
            <person name="Guo J."/>
            <person name="Feng Y."/>
            <person name="Zhao J.X."/>
            <person name="Tyson G.W."/>
            <person name="Yuan Z."/>
            <person name="Hu S."/>
        </authorList>
    </citation>
    <scope>NUCLEOTIDE SEQUENCE [LARGE SCALE GENOMIC DNA]</scope>
    <source>
        <strain evidence="2">FeB_12</strain>
    </source>
</reference>
<name>A0A855X303_9BACT</name>
<evidence type="ECO:0000313" key="3">
    <source>
        <dbReference type="Proteomes" id="UP000250918"/>
    </source>
</evidence>
<dbReference type="InterPro" id="IPR004675">
    <property type="entry name" value="AhpD_core"/>
</dbReference>
<dbReference type="InterPro" id="IPR029032">
    <property type="entry name" value="AhpD-like"/>
</dbReference>
<dbReference type="PANTHER" id="PTHR33930">
    <property type="entry name" value="ALKYL HYDROPEROXIDE REDUCTASE AHPD"/>
    <property type="match status" value="1"/>
</dbReference>
<dbReference type="Gene3D" id="1.20.1290.10">
    <property type="entry name" value="AhpD-like"/>
    <property type="match status" value="1"/>
</dbReference>
<accession>A0A855X303</accession>
<dbReference type="InterPro" id="IPR003779">
    <property type="entry name" value="CMD-like"/>
</dbReference>
<evidence type="ECO:0000313" key="2">
    <source>
        <dbReference type="EMBL" id="PWB67796.1"/>
    </source>
</evidence>
<dbReference type="GO" id="GO:0051920">
    <property type="term" value="F:peroxiredoxin activity"/>
    <property type="evidence" value="ECO:0007669"/>
    <property type="project" value="InterPro"/>
</dbReference>
<gene>
    <name evidence="2" type="ORF">C3F09_12790</name>
</gene>
<comment type="caution">
    <text evidence="2">The sequence shown here is derived from an EMBL/GenBank/DDBJ whole genome shotgun (WGS) entry which is preliminary data.</text>
</comment>
<dbReference type="PANTHER" id="PTHR33930:SF2">
    <property type="entry name" value="BLR3452 PROTEIN"/>
    <property type="match status" value="1"/>
</dbReference>
<dbReference type="NCBIfam" id="TIGR00778">
    <property type="entry name" value="ahpD_dom"/>
    <property type="match status" value="1"/>
</dbReference>
<dbReference type="SUPFAM" id="SSF69118">
    <property type="entry name" value="AhpD-like"/>
    <property type="match status" value="1"/>
</dbReference>
<dbReference type="Proteomes" id="UP000250918">
    <property type="component" value="Unassembled WGS sequence"/>
</dbReference>
<sequence>MSERVKKFKEERERLNEIVLARENLNIKRFFGLDSAVYRDGALDAKTKELLGLVASLVLRCDDCIAYHVIRAKELGIGDQEFDEVMSIGLVVGGSITIPHLRRAYRLWEEMKA</sequence>
<dbReference type="AlphaFoldDB" id="A0A855X303"/>
<dbReference type="Pfam" id="PF02627">
    <property type="entry name" value="CMD"/>
    <property type="match status" value="1"/>
</dbReference>
<protein>
    <submittedName>
        <fullName evidence="2">Carboxymuconolactone decarboxylase family protein</fullName>
    </submittedName>
</protein>
<dbReference type="EMBL" id="PQAP01000231">
    <property type="protein sequence ID" value="PWB67796.1"/>
    <property type="molecule type" value="Genomic_DNA"/>
</dbReference>
<feature type="domain" description="Carboxymuconolactone decarboxylase-like" evidence="1">
    <location>
        <begin position="29"/>
        <end position="104"/>
    </location>
</feature>
<organism evidence="2 3">
    <name type="scientific">candidate division GN15 bacterium</name>
    <dbReference type="NCBI Taxonomy" id="2072418"/>
    <lineage>
        <taxon>Bacteria</taxon>
        <taxon>candidate division GN15</taxon>
    </lineage>
</organism>